<organism evidence="1">
    <name type="scientific">Solanum chacoense</name>
    <name type="common">Chaco potato</name>
    <dbReference type="NCBI Taxonomy" id="4108"/>
    <lineage>
        <taxon>Eukaryota</taxon>
        <taxon>Viridiplantae</taxon>
        <taxon>Streptophyta</taxon>
        <taxon>Embryophyta</taxon>
        <taxon>Tracheophyta</taxon>
        <taxon>Spermatophyta</taxon>
        <taxon>Magnoliopsida</taxon>
        <taxon>eudicotyledons</taxon>
        <taxon>Gunneridae</taxon>
        <taxon>Pentapetalae</taxon>
        <taxon>asterids</taxon>
        <taxon>lamiids</taxon>
        <taxon>Solanales</taxon>
        <taxon>Solanaceae</taxon>
        <taxon>Solanoideae</taxon>
        <taxon>Solaneae</taxon>
        <taxon>Solanum</taxon>
    </lineage>
</organism>
<proteinExistence type="predicted"/>
<sequence>MALKLILMLSQRGSEVEVLNIVGVVDVVYREGTHRAATIHANLEFRVTLHMKGTYFLCLRKRFAKELVYAIIQSLIY</sequence>
<name>A0A0V0GK63_SOLCH</name>
<protein>
    <submittedName>
        <fullName evidence="1">Putative ovule protein</fullName>
    </submittedName>
</protein>
<reference evidence="1" key="1">
    <citation type="submission" date="2015-12" db="EMBL/GenBank/DDBJ databases">
        <title>Gene expression during late stages of embryo sac development: a critical building block for successful pollen-pistil interactions.</title>
        <authorList>
            <person name="Liu Y."/>
            <person name="Joly V."/>
            <person name="Sabar M."/>
            <person name="Matton D.P."/>
        </authorList>
    </citation>
    <scope>NUCLEOTIDE SEQUENCE</scope>
</reference>
<dbReference type="EMBL" id="GEDG01036690">
    <property type="protein sequence ID" value="JAP08565.1"/>
    <property type="molecule type" value="Transcribed_RNA"/>
</dbReference>
<dbReference type="AlphaFoldDB" id="A0A0V0GK63"/>
<evidence type="ECO:0000313" key="1">
    <source>
        <dbReference type="EMBL" id="JAP08565.1"/>
    </source>
</evidence>
<accession>A0A0V0GK63</accession>